<dbReference type="Proteomes" id="UP001497444">
    <property type="component" value="Chromosome 19"/>
</dbReference>
<dbReference type="PROSITE" id="PS50865">
    <property type="entry name" value="ZF_MYND_2"/>
    <property type="match status" value="1"/>
</dbReference>
<accession>A0ABP0WNW3</accession>
<dbReference type="SUPFAM" id="SSF144232">
    <property type="entry name" value="HIT/MYND zinc finger-like"/>
    <property type="match status" value="1"/>
</dbReference>
<keyword evidence="2" id="KW-1185">Reference proteome</keyword>
<organism evidence="1 2">
    <name type="scientific">Sphagnum jensenii</name>
    <dbReference type="NCBI Taxonomy" id="128206"/>
    <lineage>
        <taxon>Eukaryota</taxon>
        <taxon>Viridiplantae</taxon>
        <taxon>Streptophyta</taxon>
        <taxon>Embryophyta</taxon>
        <taxon>Bryophyta</taxon>
        <taxon>Sphagnophytina</taxon>
        <taxon>Sphagnopsida</taxon>
        <taxon>Sphagnales</taxon>
        <taxon>Sphagnaceae</taxon>
        <taxon>Sphagnum</taxon>
    </lineage>
</organism>
<evidence type="ECO:0000313" key="1">
    <source>
        <dbReference type="EMBL" id="CAK9267300.1"/>
    </source>
</evidence>
<sequence>MECAGAHLLRGACIGPAVIRCGSCGALYYCSQKHQKAHWVEEHAEACARMAEQMQRAPILNDFPFSFTRQTTYMVDMGLVTACSFLESCGIHGQGLWKSVCDCRFAKSFGIGVEMEGWHLPSSLCPCKEPETPLEYFLTDWASYYEWRHLPLESPVALLLQWPLSLFYALCLLQSKNGVGFPFGDNQILRIHYLGPERELSQLPVFGELLALLPGLQIYIDFIGPSVPIAREGESLKLDGYAKCLDNDCPCKKKASSLGNPRLELQGDKMAVSSSQGQIYLRFWTGLYHDRHSELGALPHLIFAANAGIAAFPSWQPTIELIETLQVPAFFTDYCEEAAFLASQSVAALTHTSQVSFDVQVNPFRQPLAPSNKELDLPTFSNGFIFGFS</sequence>
<name>A0ABP0WNW3_9BRYO</name>
<dbReference type="Pfam" id="PF01753">
    <property type="entry name" value="zf-MYND"/>
    <property type="match status" value="1"/>
</dbReference>
<dbReference type="Pfam" id="PF20179">
    <property type="entry name" value="MSS51_C"/>
    <property type="match status" value="1"/>
</dbReference>
<proteinExistence type="predicted"/>
<dbReference type="EMBL" id="OZ020114">
    <property type="protein sequence ID" value="CAK9267300.1"/>
    <property type="molecule type" value="Genomic_DNA"/>
</dbReference>
<dbReference type="PANTHER" id="PTHR47570">
    <property type="entry name" value="ZINC ION BINDING PROTEIN"/>
    <property type="match status" value="1"/>
</dbReference>
<dbReference type="InterPro" id="IPR002893">
    <property type="entry name" value="Znf_MYND"/>
</dbReference>
<dbReference type="PANTHER" id="PTHR47570:SF1">
    <property type="entry name" value="ZINC ION BINDING PROTEIN"/>
    <property type="match status" value="1"/>
</dbReference>
<evidence type="ECO:0000313" key="2">
    <source>
        <dbReference type="Proteomes" id="UP001497444"/>
    </source>
</evidence>
<reference evidence="1" key="1">
    <citation type="submission" date="2024-02" db="EMBL/GenBank/DDBJ databases">
        <authorList>
            <consortium name="ELIXIR-Norway"/>
            <consortium name="Elixir Norway"/>
        </authorList>
    </citation>
    <scope>NUCLEOTIDE SEQUENCE</scope>
</reference>
<dbReference type="Gene3D" id="6.10.140.2220">
    <property type="match status" value="1"/>
</dbReference>
<protein>
    <submittedName>
        <fullName evidence="1">Uncharacterized protein</fullName>
    </submittedName>
</protein>
<gene>
    <name evidence="1" type="ORF">CSSPJE1EN1_LOCUS12778</name>
</gene>
<dbReference type="InterPro" id="IPR046824">
    <property type="entry name" value="Mss51-like_C"/>
</dbReference>